<keyword evidence="3" id="KW-1003">Cell membrane</keyword>
<feature type="transmembrane region" description="Helical" evidence="7">
    <location>
        <begin position="136"/>
        <end position="158"/>
    </location>
</feature>
<dbReference type="InterPro" id="IPR048279">
    <property type="entry name" value="MdtK-like"/>
</dbReference>
<dbReference type="InterPro" id="IPR052031">
    <property type="entry name" value="Membrane_Transporter-Flippase"/>
</dbReference>
<dbReference type="CDD" id="cd13145">
    <property type="entry name" value="MATE_like_5"/>
    <property type="match status" value="1"/>
</dbReference>
<dbReference type="PANTHER" id="PTHR43549:SF3">
    <property type="entry name" value="MULTIDRUG RESISTANCE PROTEIN YPNP-RELATED"/>
    <property type="match status" value="1"/>
</dbReference>
<evidence type="ECO:0000313" key="9">
    <source>
        <dbReference type="Proteomes" id="UP000251135"/>
    </source>
</evidence>
<dbReference type="GO" id="GO:0005886">
    <property type="term" value="C:plasma membrane"/>
    <property type="evidence" value="ECO:0007669"/>
    <property type="project" value="UniProtKB-SubCell"/>
</dbReference>
<comment type="caution">
    <text evidence="8">The sequence shown here is derived from an EMBL/GenBank/DDBJ whole genome shotgun (WGS) entry which is preliminary data.</text>
</comment>
<evidence type="ECO:0000256" key="7">
    <source>
        <dbReference type="SAM" id="Phobius"/>
    </source>
</evidence>
<feature type="transmembrane region" description="Helical" evidence="7">
    <location>
        <begin position="49"/>
        <end position="78"/>
    </location>
</feature>
<feature type="transmembrane region" description="Helical" evidence="7">
    <location>
        <begin position="98"/>
        <end position="116"/>
    </location>
</feature>
<evidence type="ECO:0000256" key="4">
    <source>
        <dbReference type="ARBA" id="ARBA00022692"/>
    </source>
</evidence>
<dbReference type="NCBIfam" id="TIGR00797">
    <property type="entry name" value="matE"/>
    <property type="match status" value="1"/>
</dbReference>
<evidence type="ECO:0000313" key="8">
    <source>
        <dbReference type="EMBL" id="PUE65833.1"/>
    </source>
</evidence>
<dbReference type="OrthoDB" id="9805232at2"/>
<feature type="transmembrane region" description="Helical" evidence="7">
    <location>
        <begin position="170"/>
        <end position="193"/>
    </location>
</feature>
<keyword evidence="6 7" id="KW-0472">Membrane</keyword>
<keyword evidence="5 7" id="KW-1133">Transmembrane helix</keyword>
<name>A0A363D3I9_9BACT</name>
<evidence type="ECO:0000256" key="2">
    <source>
        <dbReference type="ARBA" id="ARBA00022448"/>
    </source>
</evidence>
<comment type="subcellular location">
    <subcellularLocation>
        <location evidence="1">Cell membrane</location>
        <topology evidence="1">Multi-pass membrane protein</topology>
    </subcellularLocation>
</comment>
<keyword evidence="9" id="KW-1185">Reference proteome</keyword>
<reference evidence="8 9" key="1">
    <citation type="submission" date="2017-02" db="EMBL/GenBank/DDBJ databases">
        <title>Arcobacter caeni sp. nov, a new Arcobacter species isolated from reclaimed water.</title>
        <authorList>
            <person name="Figueras M.J."/>
            <person name="Perez-Cataluna A."/>
            <person name="Salas-Masso N."/>
        </authorList>
    </citation>
    <scope>NUCLEOTIDE SEQUENCE [LARGE SCALE GENOMIC DNA]</scope>
    <source>
        <strain evidence="8 9">RW17-10</strain>
    </source>
</reference>
<feature type="transmembrane region" description="Helical" evidence="7">
    <location>
        <begin position="240"/>
        <end position="267"/>
    </location>
</feature>
<dbReference type="InterPro" id="IPR002528">
    <property type="entry name" value="MATE_fam"/>
</dbReference>
<feature type="transmembrane region" description="Helical" evidence="7">
    <location>
        <begin position="20"/>
        <end position="37"/>
    </location>
</feature>
<dbReference type="PANTHER" id="PTHR43549">
    <property type="entry name" value="MULTIDRUG RESISTANCE PROTEIN YPNP-RELATED"/>
    <property type="match status" value="1"/>
</dbReference>
<feature type="transmembrane region" description="Helical" evidence="7">
    <location>
        <begin position="357"/>
        <end position="379"/>
    </location>
</feature>
<sequence length="452" mass="50988">MRKNSQTLTTQNIPTLIKQLAIPASVGMFFNTMYNVVDTFYAGLISTQAISALTLSFMIFFLIIGFGYGFSSAITALLGNALGKKRYKLASIYAHKGLLFVPFTGLILSIIGYFFAPSLFMFLGAKDEYLQISLDYINPILFGAIFFMFNFSLNAILIATGDTKTYRNSLIFGFFANLVLNPLFMYGFLFIPAMGIKGIALSTVLIQVINMCYLSYKVLQTKLIHFEKLEYFIPNLRVYKLFFSHGIPSSLNMLTMAIGSLILTYFVSHYGVQAVAGYGIGYRVEQLMLLPALGLSTAVLALVSNNFGAKKYDRVIETLKVSLKYGFIIATVGIIFLTILGRLIISLFDSNPIVVDFGISYLLIEIWIFYAYVILFVCISTLQAIKRPKMILYIGIYRQIFAKLIIAYLIVKYFELDFIYLWVGVLFMIYSAAIFAYIYTNKLLKEILNKSL</sequence>
<evidence type="ECO:0000256" key="6">
    <source>
        <dbReference type="ARBA" id="ARBA00023136"/>
    </source>
</evidence>
<evidence type="ECO:0000256" key="1">
    <source>
        <dbReference type="ARBA" id="ARBA00004651"/>
    </source>
</evidence>
<feature type="transmembrane region" description="Helical" evidence="7">
    <location>
        <begin position="287"/>
        <end position="304"/>
    </location>
</feature>
<dbReference type="PIRSF" id="PIRSF006603">
    <property type="entry name" value="DinF"/>
    <property type="match status" value="1"/>
</dbReference>
<feature type="transmembrane region" description="Helical" evidence="7">
    <location>
        <begin position="199"/>
        <end position="219"/>
    </location>
</feature>
<dbReference type="GO" id="GO:0042910">
    <property type="term" value="F:xenobiotic transmembrane transporter activity"/>
    <property type="evidence" value="ECO:0007669"/>
    <property type="project" value="InterPro"/>
</dbReference>
<dbReference type="AlphaFoldDB" id="A0A363D3I9"/>
<gene>
    <name evidence="8" type="ORF">B0174_03130</name>
</gene>
<feature type="transmembrane region" description="Helical" evidence="7">
    <location>
        <begin position="419"/>
        <end position="440"/>
    </location>
</feature>
<accession>A0A363D3I9</accession>
<keyword evidence="4 7" id="KW-0812">Transmembrane</keyword>
<feature type="transmembrane region" description="Helical" evidence="7">
    <location>
        <begin position="325"/>
        <end position="345"/>
    </location>
</feature>
<evidence type="ECO:0000256" key="5">
    <source>
        <dbReference type="ARBA" id="ARBA00022989"/>
    </source>
</evidence>
<dbReference type="RefSeq" id="WP_108558195.1">
    <property type="nucleotide sequence ID" value="NZ_MUXE01000003.1"/>
</dbReference>
<protein>
    <submittedName>
        <fullName evidence="8">MATE family efflux transporter</fullName>
    </submittedName>
</protein>
<dbReference type="Pfam" id="PF01554">
    <property type="entry name" value="MatE"/>
    <property type="match status" value="2"/>
</dbReference>
<keyword evidence="2" id="KW-0813">Transport</keyword>
<dbReference type="GO" id="GO:0015297">
    <property type="term" value="F:antiporter activity"/>
    <property type="evidence" value="ECO:0007669"/>
    <property type="project" value="InterPro"/>
</dbReference>
<evidence type="ECO:0000256" key="3">
    <source>
        <dbReference type="ARBA" id="ARBA00022475"/>
    </source>
</evidence>
<proteinExistence type="predicted"/>
<feature type="transmembrane region" description="Helical" evidence="7">
    <location>
        <begin position="391"/>
        <end position="413"/>
    </location>
</feature>
<dbReference type="EMBL" id="MUXE01000003">
    <property type="protein sequence ID" value="PUE65833.1"/>
    <property type="molecule type" value="Genomic_DNA"/>
</dbReference>
<organism evidence="8 9">
    <name type="scientific">Arcobacter caeni</name>
    <dbReference type="NCBI Taxonomy" id="1912877"/>
    <lineage>
        <taxon>Bacteria</taxon>
        <taxon>Pseudomonadati</taxon>
        <taxon>Campylobacterota</taxon>
        <taxon>Epsilonproteobacteria</taxon>
        <taxon>Campylobacterales</taxon>
        <taxon>Arcobacteraceae</taxon>
        <taxon>Arcobacter</taxon>
    </lineage>
</organism>
<dbReference type="Proteomes" id="UP000251135">
    <property type="component" value="Unassembled WGS sequence"/>
</dbReference>